<accession>A0ABR0ECI6</accession>
<keyword evidence="2" id="KW-0812">Transmembrane</keyword>
<feature type="transmembrane region" description="Helical" evidence="2">
    <location>
        <begin position="174"/>
        <end position="197"/>
    </location>
</feature>
<name>A0ABR0ECI6_ZASCE</name>
<protein>
    <submittedName>
        <fullName evidence="3">Uncharacterized protein</fullName>
    </submittedName>
</protein>
<feature type="transmembrane region" description="Helical" evidence="2">
    <location>
        <begin position="287"/>
        <end position="306"/>
    </location>
</feature>
<evidence type="ECO:0000256" key="2">
    <source>
        <dbReference type="SAM" id="Phobius"/>
    </source>
</evidence>
<sequence>MSPPWDIYSAELSPEYGVRYDWGNGIEDLFEDITLYRWGCEYGETNNCTKACLDPQKLWNDEDSAYTLHNCNAYPVVAQLWHAGNLTEKGIEVATSYGISNDSSAQLFSRPAGITNCITAYCDLNENKPSYCNGTGEPQFLGYFNITNTTSKAFYFDYNPNLCYQLNAEVNPDIGGIGVFTSYIMQVAIVAIAWFLFHIGHDWTFYATYVFARARKNTEKPRDAARHTQEKVKEVKMFQALSRAITEFQKAQVWFMLAVQVAALIALNNQEYFEATTWQQQRNNIGIFYDLALGGCLPVLLIELILREAHKLEGYILIISACCVGLSASTWIITSNVDNGYAPEDLTHNGPSACAGLVPSAVCYEDDWFYKSSASSEGTGLAMVIFSLIVQACIILDKFRVFSHGEQGSRRNPYELVRDKFFGSRKNQDKTDVFEVSRNSLTRLRSSNSHKYAHVIGKLIIVAAEIALLCLTLRQLKDFARVFGIGKIDDYVAVNKTSWKLGQIIAVAVFMPPVVEYIWDCYTGVAKTVQKRMLPDNLTIVRKQDADSSTGASTGQRSSDPLGTSSSSVKLRSLTSAHVYQSLQQSQQP</sequence>
<keyword evidence="4" id="KW-1185">Reference proteome</keyword>
<feature type="transmembrane region" description="Helical" evidence="2">
    <location>
        <begin position="452"/>
        <end position="474"/>
    </location>
</feature>
<feature type="compositionally biased region" description="Polar residues" evidence="1">
    <location>
        <begin position="547"/>
        <end position="563"/>
    </location>
</feature>
<reference evidence="3 4" key="1">
    <citation type="journal article" date="2023" name="G3 (Bethesda)">
        <title>A chromosome-level genome assembly of Zasmidium syzygii isolated from banana leaves.</title>
        <authorList>
            <person name="van Westerhoven A.C."/>
            <person name="Mehrabi R."/>
            <person name="Talebi R."/>
            <person name="Steentjes M.B.F."/>
            <person name="Corcolon B."/>
            <person name="Chong P.A."/>
            <person name="Kema G.H.J."/>
            <person name="Seidl M.F."/>
        </authorList>
    </citation>
    <scope>NUCLEOTIDE SEQUENCE [LARGE SCALE GENOMIC DNA]</scope>
    <source>
        <strain evidence="3 4">P124</strain>
    </source>
</reference>
<feature type="transmembrane region" description="Helical" evidence="2">
    <location>
        <begin position="378"/>
        <end position="396"/>
    </location>
</feature>
<evidence type="ECO:0000256" key="1">
    <source>
        <dbReference type="SAM" id="MobiDB-lite"/>
    </source>
</evidence>
<comment type="caution">
    <text evidence="3">The sequence shown here is derived from an EMBL/GenBank/DDBJ whole genome shotgun (WGS) entry which is preliminary data.</text>
</comment>
<proteinExistence type="predicted"/>
<dbReference type="Proteomes" id="UP001305779">
    <property type="component" value="Unassembled WGS sequence"/>
</dbReference>
<dbReference type="EMBL" id="JAXOVC010000007">
    <property type="protein sequence ID" value="KAK4499216.1"/>
    <property type="molecule type" value="Genomic_DNA"/>
</dbReference>
<organism evidence="3 4">
    <name type="scientific">Zasmidium cellare</name>
    <name type="common">Wine cellar mold</name>
    <name type="synonym">Racodium cellare</name>
    <dbReference type="NCBI Taxonomy" id="395010"/>
    <lineage>
        <taxon>Eukaryota</taxon>
        <taxon>Fungi</taxon>
        <taxon>Dikarya</taxon>
        <taxon>Ascomycota</taxon>
        <taxon>Pezizomycotina</taxon>
        <taxon>Dothideomycetes</taxon>
        <taxon>Dothideomycetidae</taxon>
        <taxon>Mycosphaerellales</taxon>
        <taxon>Mycosphaerellaceae</taxon>
        <taxon>Zasmidium</taxon>
    </lineage>
</organism>
<feature type="region of interest" description="Disordered" evidence="1">
    <location>
        <begin position="545"/>
        <end position="568"/>
    </location>
</feature>
<feature type="transmembrane region" description="Helical" evidence="2">
    <location>
        <begin position="251"/>
        <end position="267"/>
    </location>
</feature>
<keyword evidence="2" id="KW-1133">Transmembrane helix</keyword>
<keyword evidence="2" id="KW-0472">Membrane</keyword>
<feature type="transmembrane region" description="Helical" evidence="2">
    <location>
        <begin position="315"/>
        <end position="333"/>
    </location>
</feature>
<evidence type="ECO:0000313" key="3">
    <source>
        <dbReference type="EMBL" id="KAK4499216.1"/>
    </source>
</evidence>
<gene>
    <name evidence="3" type="ORF">PRZ48_009729</name>
</gene>
<evidence type="ECO:0000313" key="4">
    <source>
        <dbReference type="Proteomes" id="UP001305779"/>
    </source>
</evidence>